<organism evidence="2 3">
    <name type="scientific">Mesorhabditis belari</name>
    <dbReference type="NCBI Taxonomy" id="2138241"/>
    <lineage>
        <taxon>Eukaryota</taxon>
        <taxon>Metazoa</taxon>
        <taxon>Ecdysozoa</taxon>
        <taxon>Nematoda</taxon>
        <taxon>Chromadorea</taxon>
        <taxon>Rhabditida</taxon>
        <taxon>Rhabditina</taxon>
        <taxon>Rhabditomorpha</taxon>
        <taxon>Rhabditoidea</taxon>
        <taxon>Rhabditidae</taxon>
        <taxon>Mesorhabditinae</taxon>
        <taxon>Mesorhabditis</taxon>
    </lineage>
</organism>
<dbReference type="Proteomes" id="UP000887575">
    <property type="component" value="Unassembled WGS sequence"/>
</dbReference>
<keyword evidence="2" id="KW-1185">Reference proteome</keyword>
<feature type="region of interest" description="Disordered" evidence="1">
    <location>
        <begin position="54"/>
        <end position="81"/>
    </location>
</feature>
<dbReference type="AlphaFoldDB" id="A0AAF3J9X3"/>
<dbReference type="WBParaSite" id="MBELARI_LOCUS5511">
    <property type="protein sequence ID" value="MBELARI_LOCUS5511"/>
    <property type="gene ID" value="MBELARI_LOCUS5511"/>
</dbReference>
<feature type="region of interest" description="Disordered" evidence="1">
    <location>
        <begin position="1"/>
        <end position="20"/>
    </location>
</feature>
<accession>A0AAF3J9X3</accession>
<reference evidence="3" key="1">
    <citation type="submission" date="2024-02" db="UniProtKB">
        <authorList>
            <consortium name="WormBaseParasite"/>
        </authorList>
    </citation>
    <scope>IDENTIFICATION</scope>
</reference>
<evidence type="ECO:0000256" key="1">
    <source>
        <dbReference type="SAM" id="MobiDB-lite"/>
    </source>
</evidence>
<name>A0AAF3J9X3_9BILA</name>
<evidence type="ECO:0000313" key="2">
    <source>
        <dbReference type="Proteomes" id="UP000887575"/>
    </source>
</evidence>
<evidence type="ECO:0000313" key="3">
    <source>
        <dbReference type="WBParaSite" id="MBELARI_LOCUS5511"/>
    </source>
</evidence>
<proteinExistence type="predicted"/>
<sequence length="81" mass="9441">MTAETIRRVSFSEEPTRDIEKDEDDELALITCEAKPVSTYLLRRKPSFAFERTLPPVLEEETQKTLEKQETTHKDEENGKD</sequence>
<protein>
    <submittedName>
        <fullName evidence="3">Uncharacterized protein</fullName>
    </submittedName>
</protein>
<feature type="compositionally biased region" description="Basic and acidic residues" evidence="1">
    <location>
        <begin position="61"/>
        <end position="81"/>
    </location>
</feature>